<dbReference type="SUPFAM" id="SSF109854">
    <property type="entry name" value="DinB/YfiT-like putative metalloenzymes"/>
    <property type="match status" value="1"/>
</dbReference>
<reference evidence="3 4" key="1">
    <citation type="submission" date="2016-06" db="EMBL/GenBank/DDBJ databases">
        <authorList>
            <person name="Kjaerup R.B."/>
            <person name="Dalgaard T.S."/>
            <person name="Juul-Madsen H.R."/>
        </authorList>
    </citation>
    <scope>NUCLEOTIDE SEQUENCE [LARGE SCALE GENOMIC DNA]</scope>
    <source>
        <strain evidence="3 4">DSM 45248</strain>
    </source>
</reference>
<gene>
    <name evidence="3" type="ORF">GA0070621_4681</name>
</gene>
<dbReference type="InterPro" id="IPR024344">
    <property type="entry name" value="MDMPI_metal-binding"/>
</dbReference>
<evidence type="ECO:0000313" key="3">
    <source>
        <dbReference type="EMBL" id="SBT53136.1"/>
    </source>
</evidence>
<dbReference type="Pfam" id="PF07398">
    <property type="entry name" value="MDMPI_C"/>
    <property type="match status" value="1"/>
</dbReference>
<proteinExistence type="predicted"/>
<feature type="domain" description="Mycothiol-dependent maleylpyruvate isomerase metal-binding" evidence="2">
    <location>
        <begin position="8"/>
        <end position="120"/>
    </location>
</feature>
<dbReference type="RefSeq" id="WP_091199637.1">
    <property type="nucleotide sequence ID" value="NZ_LT594324.1"/>
</dbReference>
<dbReference type="Proteomes" id="UP000198765">
    <property type="component" value="Chromosome I"/>
</dbReference>
<protein>
    <submittedName>
        <fullName evidence="3">TIGR03083 family protein</fullName>
    </submittedName>
</protein>
<name>A0A1A9A9H9_9ACTN</name>
<dbReference type="InterPro" id="IPR017517">
    <property type="entry name" value="Maleyloyr_isom"/>
</dbReference>
<dbReference type="InterPro" id="IPR034660">
    <property type="entry name" value="DinB/YfiT-like"/>
</dbReference>
<evidence type="ECO:0000259" key="2">
    <source>
        <dbReference type="Pfam" id="PF11716"/>
    </source>
</evidence>
<dbReference type="InterPro" id="IPR010872">
    <property type="entry name" value="MDMPI_C-term_domain"/>
</dbReference>
<dbReference type="OrthoDB" id="3671213at2"/>
<organism evidence="3 4">
    <name type="scientific">Micromonospora narathiwatensis</name>
    <dbReference type="NCBI Taxonomy" id="299146"/>
    <lineage>
        <taxon>Bacteria</taxon>
        <taxon>Bacillati</taxon>
        <taxon>Actinomycetota</taxon>
        <taxon>Actinomycetes</taxon>
        <taxon>Micromonosporales</taxon>
        <taxon>Micromonosporaceae</taxon>
        <taxon>Micromonospora</taxon>
    </lineage>
</organism>
<dbReference type="GO" id="GO:0046872">
    <property type="term" value="F:metal ion binding"/>
    <property type="evidence" value="ECO:0007669"/>
    <property type="project" value="InterPro"/>
</dbReference>
<dbReference type="PANTHER" id="PTHR40758:SF1">
    <property type="entry name" value="CONSERVED PROTEIN"/>
    <property type="match status" value="1"/>
</dbReference>
<evidence type="ECO:0000313" key="4">
    <source>
        <dbReference type="Proteomes" id="UP000198765"/>
    </source>
</evidence>
<dbReference type="AlphaFoldDB" id="A0A1A9A9H9"/>
<dbReference type="PATRIC" id="fig|299146.4.peg.4832"/>
<sequence length="224" mass="24601">MGLDHLALLRDELSAFKGCLTADLSAPVEHCGDWTLRDLAEHLGQGNLRAATAVTERRGDYQQPAAPVDILPWFVDTVRILTDALAVDPASDAWTFYPPHTVGFWRRRRCLETLVHRWDAEQALGRSSRLDPLLCGDGVAEIIEVHVPRQIQRGRATPPPAAVRLTANDLDTSWVLGPGEPVATLSGTAQELLLALWGRFPMPWSQVTGDHDAAREVLRGPLVA</sequence>
<feature type="domain" description="MDMPI C-terminal" evidence="1">
    <location>
        <begin position="137"/>
        <end position="213"/>
    </location>
</feature>
<dbReference type="GO" id="GO:0005886">
    <property type="term" value="C:plasma membrane"/>
    <property type="evidence" value="ECO:0007669"/>
    <property type="project" value="TreeGrafter"/>
</dbReference>
<dbReference type="EMBL" id="LT594324">
    <property type="protein sequence ID" value="SBT53136.1"/>
    <property type="molecule type" value="Genomic_DNA"/>
</dbReference>
<keyword evidence="4" id="KW-1185">Reference proteome</keyword>
<evidence type="ECO:0000259" key="1">
    <source>
        <dbReference type="Pfam" id="PF07398"/>
    </source>
</evidence>
<dbReference type="Pfam" id="PF11716">
    <property type="entry name" value="MDMPI_N"/>
    <property type="match status" value="1"/>
</dbReference>
<dbReference type="PANTHER" id="PTHR40758">
    <property type="entry name" value="CONSERVED PROTEIN"/>
    <property type="match status" value="1"/>
</dbReference>
<dbReference type="NCBIfam" id="TIGR03083">
    <property type="entry name" value="maleylpyruvate isomerase family mycothiol-dependent enzyme"/>
    <property type="match status" value="1"/>
</dbReference>
<accession>A0A1A9A9H9</accession>